<feature type="domain" description="RING-type" evidence="5">
    <location>
        <begin position="169"/>
        <end position="205"/>
    </location>
</feature>
<name>A0A4Z1SUW9_GIAMU</name>
<keyword evidence="2 4" id="KW-0863">Zinc-finger</keyword>
<dbReference type="InterPro" id="IPR001841">
    <property type="entry name" value="Znf_RING"/>
</dbReference>
<dbReference type="VEuPathDB" id="GiardiaDB:GMRT_10227"/>
<dbReference type="Proteomes" id="UP000315496">
    <property type="component" value="Chromosome 1"/>
</dbReference>
<evidence type="ECO:0000256" key="2">
    <source>
        <dbReference type="ARBA" id="ARBA00022771"/>
    </source>
</evidence>
<organism evidence="6 7">
    <name type="scientific">Giardia muris</name>
    <dbReference type="NCBI Taxonomy" id="5742"/>
    <lineage>
        <taxon>Eukaryota</taxon>
        <taxon>Metamonada</taxon>
        <taxon>Diplomonadida</taxon>
        <taxon>Hexamitidae</taxon>
        <taxon>Giardiinae</taxon>
        <taxon>Giardia</taxon>
    </lineage>
</organism>
<dbReference type="GO" id="GO:0008270">
    <property type="term" value="F:zinc ion binding"/>
    <property type="evidence" value="ECO:0007669"/>
    <property type="project" value="UniProtKB-KW"/>
</dbReference>
<evidence type="ECO:0000259" key="5">
    <source>
        <dbReference type="PROSITE" id="PS50089"/>
    </source>
</evidence>
<dbReference type="SMART" id="SM00184">
    <property type="entry name" value="RING"/>
    <property type="match status" value="1"/>
</dbReference>
<evidence type="ECO:0000313" key="7">
    <source>
        <dbReference type="Proteomes" id="UP000315496"/>
    </source>
</evidence>
<proteinExistence type="predicted"/>
<dbReference type="PANTHER" id="PTHR24120:SF4">
    <property type="entry name" value="GH07239P"/>
    <property type="match status" value="1"/>
</dbReference>
<dbReference type="Gene3D" id="3.30.40.10">
    <property type="entry name" value="Zinc/RING finger domain, C3HC4 (zinc finger)"/>
    <property type="match status" value="1"/>
</dbReference>
<dbReference type="SUPFAM" id="SSF57850">
    <property type="entry name" value="RING/U-box"/>
    <property type="match status" value="1"/>
</dbReference>
<accession>A0A4Z1SUW9</accession>
<evidence type="ECO:0000256" key="1">
    <source>
        <dbReference type="ARBA" id="ARBA00022723"/>
    </source>
</evidence>
<sequence>MLAAKNGDVALVRSNLQDAKRRDNVGRTALMFAAGHGHPECVEVLRRHEENMRDDTGMTALMWASRHGRLECMQLLANEAGLQTLRQTTECPKGATALMLAAQWVHIDAVEYLLPLEKDILDENGNNAFHYAKFPARRIPNNTLLVFLGEVYGMAPNHRARPEPENNMCSICLEREKNMMFAPCNHLCVCDVCAPMLNMDCPICRQKAKRIERVFA</sequence>
<dbReference type="EMBL" id="VDLU01000001">
    <property type="protein sequence ID" value="TNJ29480.1"/>
    <property type="molecule type" value="Genomic_DNA"/>
</dbReference>
<dbReference type="PROSITE" id="PS50089">
    <property type="entry name" value="ZF_RING_2"/>
    <property type="match status" value="1"/>
</dbReference>
<keyword evidence="3" id="KW-0862">Zinc</keyword>
<evidence type="ECO:0000256" key="4">
    <source>
        <dbReference type="PROSITE-ProRule" id="PRU00175"/>
    </source>
</evidence>
<keyword evidence="1" id="KW-0479">Metal-binding</keyword>
<dbReference type="Gene3D" id="1.25.40.20">
    <property type="entry name" value="Ankyrin repeat-containing domain"/>
    <property type="match status" value="2"/>
</dbReference>
<dbReference type="SMART" id="SM00248">
    <property type="entry name" value="ANK"/>
    <property type="match status" value="3"/>
</dbReference>
<comment type="caution">
    <text evidence="6">The sequence shown here is derived from an EMBL/GenBank/DDBJ whole genome shotgun (WGS) entry which is preliminary data.</text>
</comment>
<gene>
    <name evidence="6" type="ORF">GMRT_10227</name>
</gene>
<keyword evidence="7" id="KW-1185">Reference proteome</keyword>
<dbReference type="FunFam" id="1.10.1170.10:FF:000002">
    <property type="entry name" value="Baculoviral IAP repeat containing 7"/>
    <property type="match status" value="1"/>
</dbReference>
<reference evidence="6 7" key="1">
    <citation type="submission" date="2019-05" db="EMBL/GenBank/DDBJ databases">
        <title>The compact genome of Giardia muris reveals important steps in the evolution of intestinal protozoan parasites.</title>
        <authorList>
            <person name="Xu F."/>
            <person name="Jimenez-Gonzalez A."/>
            <person name="Einarsson E."/>
            <person name="Astvaldsson A."/>
            <person name="Peirasmaki D."/>
            <person name="Eckmann L."/>
            <person name="Andersson J.O."/>
            <person name="Svard S.G."/>
            <person name="Jerlstrom-Hultqvist J."/>
        </authorList>
    </citation>
    <scope>NUCLEOTIDE SEQUENCE [LARGE SCALE GENOMIC DNA]</scope>
    <source>
        <strain evidence="6 7">Roberts-Thomson</strain>
    </source>
</reference>
<dbReference type="Pfam" id="PF12796">
    <property type="entry name" value="Ank_2"/>
    <property type="match status" value="2"/>
</dbReference>
<dbReference type="PANTHER" id="PTHR24120">
    <property type="entry name" value="GH07239P"/>
    <property type="match status" value="1"/>
</dbReference>
<dbReference type="InterPro" id="IPR036770">
    <property type="entry name" value="Ankyrin_rpt-contain_sf"/>
</dbReference>
<dbReference type="SUPFAM" id="SSF48403">
    <property type="entry name" value="Ankyrin repeat"/>
    <property type="match status" value="1"/>
</dbReference>
<dbReference type="InterPro" id="IPR013083">
    <property type="entry name" value="Znf_RING/FYVE/PHD"/>
</dbReference>
<dbReference type="OrthoDB" id="2021159at2759"/>
<evidence type="ECO:0000256" key="3">
    <source>
        <dbReference type="ARBA" id="ARBA00022833"/>
    </source>
</evidence>
<dbReference type="AlphaFoldDB" id="A0A4Z1SUW9"/>
<evidence type="ECO:0000313" key="6">
    <source>
        <dbReference type="EMBL" id="TNJ29480.1"/>
    </source>
</evidence>
<dbReference type="Pfam" id="PF13920">
    <property type="entry name" value="zf-C3HC4_3"/>
    <property type="match status" value="1"/>
</dbReference>
<dbReference type="InterPro" id="IPR002110">
    <property type="entry name" value="Ankyrin_rpt"/>
</dbReference>
<protein>
    <submittedName>
        <fullName evidence="6">Ankyrin repeat protein 2</fullName>
    </submittedName>
</protein>